<dbReference type="InterPro" id="IPR050312">
    <property type="entry name" value="IolE/XylAMocC-like"/>
</dbReference>
<name>A0AAE3GZ00_9BACT</name>
<dbReference type="InterPro" id="IPR013022">
    <property type="entry name" value="Xyl_isomerase-like_TIM-brl"/>
</dbReference>
<evidence type="ECO:0000313" key="3">
    <source>
        <dbReference type="Proteomes" id="UP001204144"/>
    </source>
</evidence>
<organism evidence="2 3">
    <name type="scientific">Lacihabitans soyangensis</name>
    <dbReference type="NCBI Taxonomy" id="869394"/>
    <lineage>
        <taxon>Bacteria</taxon>
        <taxon>Pseudomonadati</taxon>
        <taxon>Bacteroidota</taxon>
        <taxon>Cytophagia</taxon>
        <taxon>Cytophagales</taxon>
        <taxon>Leadbetterellaceae</taxon>
        <taxon>Lacihabitans</taxon>
    </lineage>
</organism>
<dbReference type="PANTHER" id="PTHR12110:SF41">
    <property type="entry name" value="INOSOSE DEHYDRATASE"/>
    <property type="match status" value="1"/>
</dbReference>
<dbReference type="GO" id="GO:0016853">
    <property type="term" value="F:isomerase activity"/>
    <property type="evidence" value="ECO:0007669"/>
    <property type="project" value="UniProtKB-KW"/>
</dbReference>
<protein>
    <submittedName>
        <fullName evidence="2">Sugar phosphate isomerase/epimerase</fullName>
    </submittedName>
</protein>
<dbReference type="AlphaFoldDB" id="A0AAE3GZ00"/>
<reference evidence="2 3" key="1">
    <citation type="submission" date="2018-11" db="EMBL/GenBank/DDBJ databases">
        <title>Novel bacteria species description.</title>
        <authorList>
            <person name="Han J.-H."/>
        </authorList>
    </citation>
    <scope>NUCLEOTIDE SEQUENCE [LARGE SCALE GENOMIC DNA]</scope>
    <source>
        <strain evidence="2 3">KCTC23259</strain>
    </source>
</reference>
<dbReference type="SUPFAM" id="SSF51658">
    <property type="entry name" value="Xylose isomerase-like"/>
    <property type="match status" value="1"/>
</dbReference>
<evidence type="ECO:0000313" key="2">
    <source>
        <dbReference type="EMBL" id="MCP9761837.1"/>
    </source>
</evidence>
<gene>
    <name evidence="2" type="ORF">EGI31_02640</name>
</gene>
<dbReference type="RefSeq" id="WP_255035580.1">
    <property type="nucleotide sequence ID" value="NZ_RJUF01000003.1"/>
</dbReference>
<comment type="caution">
    <text evidence="2">The sequence shown here is derived from an EMBL/GenBank/DDBJ whole genome shotgun (WGS) entry which is preliminary data.</text>
</comment>
<proteinExistence type="predicted"/>
<dbReference type="Pfam" id="PF01261">
    <property type="entry name" value="AP_endonuc_2"/>
    <property type="match status" value="1"/>
</dbReference>
<accession>A0AAE3GZ00</accession>
<feature type="domain" description="Xylose isomerase-like TIM barrel" evidence="1">
    <location>
        <begin position="66"/>
        <end position="265"/>
    </location>
</feature>
<dbReference type="Gene3D" id="3.20.20.150">
    <property type="entry name" value="Divalent-metal-dependent TIM barrel enzymes"/>
    <property type="match status" value="1"/>
</dbReference>
<sequence>MKRKQFIKTLGLSSLALSTKAHFESLPAFQGLKIGLASYTLRKYSVDQVIEIMKSLAIKDVCLKSFHLPYDASPQELKATAEKFKSNGLNVYAGGVIYMKTNEEVEKYFKYAQNAGLKMIVGAPEHHLLTKVEEMVKATDVKIAIHNHGPEDKIFPSPASVYEKIKNLDARIGLCIDTGHTFRLNQDPAAEFRKFRDRLFDIHLKDLNSQKPEAENVEIGRGVMNISLYLQVLKELKYEGIIGVEYEKDAENAAYGLTESVGYLRGILRMS</sequence>
<dbReference type="InterPro" id="IPR036237">
    <property type="entry name" value="Xyl_isomerase-like_sf"/>
</dbReference>
<evidence type="ECO:0000259" key="1">
    <source>
        <dbReference type="Pfam" id="PF01261"/>
    </source>
</evidence>
<keyword evidence="3" id="KW-1185">Reference proteome</keyword>
<keyword evidence="2" id="KW-0413">Isomerase</keyword>
<dbReference type="PANTHER" id="PTHR12110">
    <property type="entry name" value="HYDROXYPYRUVATE ISOMERASE"/>
    <property type="match status" value="1"/>
</dbReference>
<dbReference type="Proteomes" id="UP001204144">
    <property type="component" value="Unassembled WGS sequence"/>
</dbReference>
<dbReference type="EMBL" id="RJUF01000003">
    <property type="protein sequence ID" value="MCP9761837.1"/>
    <property type="molecule type" value="Genomic_DNA"/>
</dbReference>